<evidence type="ECO:0000313" key="2">
    <source>
        <dbReference type="Proteomes" id="UP000007431"/>
    </source>
</evidence>
<protein>
    <submittedName>
        <fullName evidence="1">Expressed protein</fullName>
    </submittedName>
</protein>
<dbReference type="Proteomes" id="UP000007431">
    <property type="component" value="Unassembled WGS sequence"/>
</dbReference>
<organism evidence="2">
    <name type="scientific">Schizophyllum commune (strain H4-8 / FGSC 9210)</name>
    <name type="common">Split gill fungus</name>
    <dbReference type="NCBI Taxonomy" id="578458"/>
    <lineage>
        <taxon>Eukaryota</taxon>
        <taxon>Fungi</taxon>
        <taxon>Dikarya</taxon>
        <taxon>Basidiomycota</taxon>
        <taxon>Agaricomycotina</taxon>
        <taxon>Agaricomycetes</taxon>
        <taxon>Agaricomycetidae</taxon>
        <taxon>Agaricales</taxon>
        <taxon>Schizophyllaceae</taxon>
        <taxon>Schizophyllum</taxon>
    </lineage>
</organism>
<dbReference type="GeneID" id="9587083"/>
<dbReference type="HOGENOM" id="CLU_2086160_0_0_1"/>
<accession>D8PU14</accession>
<sequence length="117" mass="13132">MERGADGLRMLMKGAMDMPAPKARYIHLHILWPGMSTQFEYKKRIPAVVNGAPLTRAQIGHQVALAYFEFFRSLSTRGMSTKGLAWDVTHIGIHKLAVLSVCNIADEHWQAELAIMI</sequence>
<keyword evidence="2" id="KW-1185">Reference proteome</keyword>
<dbReference type="OrthoDB" id="2662268at2759"/>
<dbReference type="KEGG" id="scm:SCHCO_02483199"/>
<dbReference type="VEuPathDB" id="FungiDB:SCHCODRAFT_02483199"/>
<dbReference type="AlphaFoldDB" id="D8PU14"/>
<gene>
    <name evidence="1" type="ORF">SCHCODRAFT_81085</name>
</gene>
<evidence type="ECO:0000313" key="1">
    <source>
        <dbReference type="EMBL" id="EFI99873.1"/>
    </source>
</evidence>
<proteinExistence type="predicted"/>
<reference evidence="1 2" key="1">
    <citation type="journal article" date="2010" name="Nat. Biotechnol.">
        <title>Genome sequence of the model mushroom Schizophyllum commune.</title>
        <authorList>
            <person name="Ohm R.A."/>
            <person name="de Jong J.F."/>
            <person name="Lugones L.G."/>
            <person name="Aerts A."/>
            <person name="Kothe E."/>
            <person name="Stajich J.E."/>
            <person name="de Vries R.P."/>
            <person name="Record E."/>
            <person name="Levasseur A."/>
            <person name="Baker S.E."/>
            <person name="Bartholomew K.A."/>
            <person name="Coutinho P.M."/>
            <person name="Erdmann S."/>
            <person name="Fowler T.J."/>
            <person name="Gathman A.C."/>
            <person name="Lombard V."/>
            <person name="Henrissat B."/>
            <person name="Knabe N."/>
            <person name="Kuees U."/>
            <person name="Lilly W.W."/>
            <person name="Lindquist E."/>
            <person name="Lucas S."/>
            <person name="Magnuson J.K."/>
            <person name="Piumi F."/>
            <person name="Raudaskoski M."/>
            <person name="Salamov A."/>
            <person name="Schmutz J."/>
            <person name="Schwarze F.W.M.R."/>
            <person name="vanKuyk P.A."/>
            <person name="Horton J.S."/>
            <person name="Grigoriev I.V."/>
            <person name="Woesten H.A.B."/>
        </authorList>
    </citation>
    <scope>NUCLEOTIDE SEQUENCE [LARGE SCALE GENOMIC DNA]</scope>
    <source>
        <strain evidence="2">H4-8 / FGSC 9210</strain>
    </source>
</reference>
<dbReference type="EMBL" id="GL377303">
    <property type="protein sequence ID" value="EFI99873.1"/>
    <property type="molecule type" value="Genomic_DNA"/>
</dbReference>
<name>D8PU14_SCHCM</name>
<dbReference type="InParanoid" id="D8PU14"/>
<dbReference type="RefSeq" id="XP_003034776.1">
    <property type="nucleotide sequence ID" value="XM_003034730.1"/>
</dbReference>